<dbReference type="InterPro" id="IPR003477">
    <property type="entry name" value="PemK-like"/>
</dbReference>
<evidence type="ECO:0000256" key="2">
    <source>
        <dbReference type="ARBA" id="ARBA00022649"/>
    </source>
</evidence>
<organism evidence="3 4">
    <name type="scientific">Leptolyngbya cf. ectocarpi LEGE 11479</name>
    <dbReference type="NCBI Taxonomy" id="1828722"/>
    <lineage>
        <taxon>Bacteria</taxon>
        <taxon>Bacillati</taxon>
        <taxon>Cyanobacteriota</taxon>
        <taxon>Cyanophyceae</taxon>
        <taxon>Leptolyngbyales</taxon>
        <taxon>Leptolyngbyaceae</taxon>
        <taxon>Leptolyngbya group</taxon>
        <taxon>Leptolyngbya</taxon>
    </lineage>
</organism>
<accession>A0A929F8H6</accession>
<evidence type="ECO:0000313" key="3">
    <source>
        <dbReference type="EMBL" id="MBE9068826.1"/>
    </source>
</evidence>
<reference evidence="3" key="1">
    <citation type="submission" date="2020-10" db="EMBL/GenBank/DDBJ databases">
        <authorList>
            <person name="Castelo-Branco R."/>
            <person name="Eusebio N."/>
            <person name="Adriana R."/>
            <person name="Vieira A."/>
            <person name="Brugerolle De Fraissinette N."/>
            <person name="Rezende De Castro R."/>
            <person name="Schneider M.P."/>
            <person name="Vasconcelos V."/>
            <person name="Leao P.N."/>
        </authorList>
    </citation>
    <scope>NUCLEOTIDE SEQUENCE</scope>
    <source>
        <strain evidence="3">LEGE 11479</strain>
    </source>
</reference>
<name>A0A929F8H6_LEPEC</name>
<dbReference type="AlphaFoldDB" id="A0A929F8H6"/>
<dbReference type="Gene3D" id="2.30.30.110">
    <property type="match status" value="1"/>
</dbReference>
<sequence>MAGQRPRQGWIYMINPFRVSLRCSNGHQHIYNLDSPGELECRANSCTAMMNSSRVFRGTHPHLVWTSDKFQDDSGYIETFTVIPLTSRTTFAGLPTTYPISNTARNGLSSKSYALIHQICTVDGHCFKEPSGDWRQRMGQVDLKGKTGISERLKFLLDLDSEPNEDWFKQNATPELIEKIYGYLPDSEKLSLLESLLDDSS</sequence>
<keyword evidence="4" id="KW-1185">Reference proteome</keyword>
<gene>
    <name evidence="3" type="ORF">IQ260_19465</name>
</gene>
<evidence type="ECO:0000256" key="1">
    <source>
        <dbReference type="ARBA" id="ARBA00007521"/>
    </source>
</evidence>
<dbReference type="SUPFAM" id="SSF50118">
    <property type="entry name" value="Cell growth inhibitor/plasmid maintenance toxic component"/>
    <property type="match status" value="1"/>
</dbReference>
<proteinExistence type="inferred from homology"/>
<dbReference type="GO" id="GO:0003677">
    <property type="term" value="F:DNA binding"/>
    <property type="evidence" value="ECO:0007669"/>
    <property type="project" value="InterPro"/>
</dbReference>
<dbReference type="Pfam" id="PF02452">
    <property type="entry name" value="PemK_toxin"/>
    <property type="match status" value="1"/>
</dbReference>
<comment type="caution">
    <text evidence="3">The sequence shown here is derived from an EMBL/GenBank/DDBJ whole genome shotgun (WGS) entry which is preliminary data.</text>
</comment>
<dbReference type="EMBL" id="JADEXP010000205">
    <property type="protein sequence ID" value="MBE9068826.1"/>
    <property type="molecule type" value="Genomic_DNA"/>
</dbReference>
<dbReference type="Proteomes" id="UP000615026">
    <property type="component" value="Unassembled WGS sequence"/>
</dbReference>
<comment type="similarity">
    <text evidence="1">Belongs to the PemK/MazF family.</text>
</comment>
<protein>
    <submittedName>
        <fullName evidence="3">Type II toxin-antitoxin system PemK/MazF family toxin</fullName>
    </submittedName>
</protein>
<evidence type="ECO:0000313" key="4">
    <source>
        <dbReference type="Proteomes" id="UP000615026"/>
    </source>
</evidence>
<dbReference type="InterPro" id="IPR011067">
    <property type="entry name" value="Plasmid_toxin/cell-grow_inhib"/>
</dbReference>
<keyword evidence="2" id="KW-1277">Toxin-antitoxin system</keyword>